<dbReference type="Gene3D" id="1.25.40.390">
    <property type="match status" value="1"/>
</dbReference>
<feature type="domain" description="RagB/SusD" evidence="7">
    <location>
        <begin position="268"/>
        <end position="536"/>
    </location>
</feature>
<dbReference type="Pfam" id="PF07980">
    <property type="entry name" value="SusD_RagB"/>
    <property type="match status" value="1"/>
</dbReference>
<gene>
    <name evidence="9" type="ORF">E5339_11700</name>
</gene>
<evidence type="ECO:0000259" key="7">
    <source>
        <dbReference type="Pfam" id="PF07980"/>
    </source>
</evidence>
<evidence type="ECO:0000259" key="8">
    <source>
        <dbReference type="Pfam" id="PF14322"/>
    </source>
</evidence>
<comment type="caution">
    <text evidence="9">The sequence shown here is derived from an EMBL/GenBank/DDBJ whole genome shotgun (WGS) entry which is preliminary data.</text>
</comment>
<keyword evidence="3 6" id="KW-0732">Signal</keyword>
<accession>A0A4S2FLP1</accession>
<dbReference type="PROSITE" id="PS51257">
    <property type="entry name" value="PROKAR_LIPOPROTEIN"/>
    <property type="match status" value="1"/>
</dbReference>
<dbReference type="RefSeq" id="WP_135951805.1">
    <property type="nucleotide sequence ID" value="NZ_CAOOJZ010000025.1"/>
</dbReference>
<evidence type="ECO:0000256" key="6">
    <source>
        <dbReference type="SAM" id="SignalP"/>
    </source>
</evidence>
<evidence type="ECO:0000313" key="10">
    <source>
        <dbReference type="Proteomes" id="UP000310760"/>
    </source>
</evidence>
<evidence type="ECO:0000256" key="3">
    <source>
        <dbReference type="ARBA" id="ARBA00022729"/>
    </source>
</evidence>
<dbReference type="GO" id="GO:0009279">
    <property type="term" value="C:cell outer membrane"/>
    <property type="evidence" value="ECO:0007669"/>
    <property type="project" value="UniProtKB-SubCell"/>
</dbReference>
<name>A0A4S2FLP1_9BACT</name>
<evidence type="ECO:0000256" key="2">
    <source>
        <dbReference type="ARBA" id="ARBA00006275"/>
    </source>
</evidence>
<evidence type="ECO:0000256" key="5">
    <source>
        <dbReference type="ARBA" id="ARBA00023237"/>
    </source>
</evidence>
<dbReference type="InterPro" id="IPR011990">
    <property type="entry name" value="TPR-like_helical_dom_sf"/>
</dbReference>
<organism evidence="9 10">
    <name type="scientific">Phocaeicola sartorii</name>
    <dbReference type="NCBI Taxonomy" id="671267"/>
    <lineage>
        <taxon>Bacteria</taxon>
        <taxon>Pseudomonadati</taxon>
        <taxon>Bacteroidota</taxon>
        <taxon>Bacteroidia</taxon>
        <taxon>Bacteroidales</taxon>
        <taxon>Bacteroidaceae</taxon>
        <taxon>Phocaeicola</taxon>
    </lineage>
</organism>
<dbReference type="Pfam" id="PF14322">
    <property type="entry name" value="SusD-like_3"/>
    <property type="match status" value="1"/>
</dbReference>
<comment type="subcellular location">
    <subcellularLocation>
        <location evidence="1">Cell outer membrane</location>
    </subcellularLocation>
</comment>
<dbReference type="InterPro" id="IPR012944">
    <property type="entry name" value="SusD_RagB_dom"/>
</dbReference>
<dbReference type="InterPro" id="IPR033985">
    <property type="entry name" value="SusD-like_N"/>
</dbReference>
<dbReference type="SUPFAM" id="SSF48452">
    <property type="entry name" value="TPR-like"/>
    <property type="match status" value="1"/>
</dbReference>
<feature type="chain" id="PRO_5020695236" evidence="6">
    <location>
        <begin position="21"/>
        <end position="536"/>
    </location>
</feature>
<sequence length="536" mass="60573">MKRLSTYLLAGVAVFSASCADFLDTAPKDALSPATTWKTETDAESFVVGCYNGLLNPSSILYLDCGSDIGYNNFPWEGWRAWGDGSLASGNTGNSFYDFAIIRRCNTVLDNIDNVEFTTSGKKEQLIAEAKAIRAYKYFLMNWWYGGVPIIGSYTTAEEAQVPRNTEAEVREQIAKDLDDALVSINTIPATRGRITKGAVLAMKMREALYYGDWQKAKDAAQAIISLNQYELDPDYENLFRLSGVDSKEIILADQRIENIFGFGVIGQMYNNKDAGWSSIVPTQNLVDMYEMDNGLTKEEAGDYYDPKHPFANRDPRMDMTVLFPGQEWRGEILNTLDEMIEGKKNLNYPTYTDNASKSALTWAKYLDPYDQYANIWNTAACVIIFRYAEVLLSWAEAENELNGPSAQVYDYIDQIRQRVGMVKVDRGKYATKDALRELIHRERCVEFAGEGLRRADILRWKDGNGKMLAETVLNGELRRITGTVNYNEPDKYKRAEITGTALIETRKFAPKNRYLPISQTDVLDKNPNITQNPGY</sequence>
<keyword evidence="4" id="KW-0472">Membrane</keyword>
<comment type="similarity">
    <text evidence="2">Belongs to the SusD family.</text>
</comment>
<dbReference type="EMBL" id="SRYJ01000024">
    <property type="protein sequence ID" value="TGY69852.1"/>
    <property type="molecule type" value="Genomic_DNA"/>
</dbReference>
<dbReference type="AlphaFoldDB" id="A0A4S2FLP1"/>
<protein>
    <submittedName>
        <fullName evidence="9">RagB/SusD family nutrient uptake outer membrane protein</fullName>
    </submittedName>
</protein>
<evidence type="ECO:0000256" key="4">
    <source>
        <dbReference type="ARBA" id="ARBA00023136"/>
    </source>
</evidence>
<keyword evidence="5" id="KW-0998">Cell outer membrane</keyword>
<reference evidence="9 10" key="1">
    <citation type="submission" date="2019-04" db="EMBL/GenBank/DDBJ databases">
        <title>Microbes associate with the intestines of laboratory mice.</title>
        <authorList>
            <person name="Navarre W."/>
            <person name="Wong E."/>
            <person name="Huang K."/>
            <person name="Tropini C."/>
            <person name="Ng K."/>
            <person name="Yu B."/>
        </authorList>
    </citation>
    <scope>NUCLEOTIDE SEQUENCE [LARGE SCALE GENOMIC DNA]</scope>
    <source>
        <strain evidence="9 10">NM22_B1</strain>
    </source>
</reference>
<feature type="signal peptide" evidence="6">
    <location>
        <begin position="1"/>
        <end position="20"/>
    </location>
</feature>
<evidence type="ECO:0000256" key="1">
    <source>
        <dbReference type="ARBA" id="ARBA00004442"/>
    </source>
</evidence>
<dbReference type="Proteomes" id="UP000310760">
    <property type="component" value="Unassembled WGS sequence"/>
</dbReference>
<evidence type="ECO:0000313" key="9">
    <source>
        <dbReference type="EMBL" id="TGY69852.1"/>
    </source>
</evidence>
<proteinExistence type="inferred from homology"/>
<feature type="domain" description="SusD-like N-terminal" evidence="8">
    <location>
        <begin position="94"/>
        <end position="203"/>
    </location>
</feature>